<dbReference type="PANTHER" id="PTHR47331:SF5">
    <property type="entry name" value="RIBONUCLEASE H"/>
    <property type="match status" value="1"/>
</dbReference>
<reference evidence="3 4" key="1">
    <citation type="journal article" date="2018" name="Elife">
        <title>Firefly genomes illuminate parallel origins of bioluminescence in beetles.</title>
        <authorList>
            <person name="Fallon T.R."/>
            <person name="Lower S.E."/>
            <person name="Chang C.H."/>
            <person name="Bessho-Uehara M."/>
            <person name="Martin G.J."/>
            <person name="Bewick A.J."/>
            <person name="Behringer M."/>
            <person name="Debat H.J."/>
            <person name="Wong I."/>
            <person name="Day J.C."/>
            <person name="Suvorov A."/>
            <person name="Silva C.J."/>
            <person name="Stanger-Hall K.F."/>
            <person name="Hall D.W."/>
            <person name="Schmitz R.J."/>
            <person name="Nelson D.R."/>
            <person name="Lewis S.M."/>
            <person name="Shigenobu S."/>
            <person name="Bybee S.M."/>
            <person name="Larracuente A.M."/>
            <person name="Oba Y."/>
            <person name="Weng J.K."/>
        </authorList>
    </citation>
    <scope>NUCLEOTIDE SEQUENCE [LARGE SCALE GENOMIC DNA]</scope>
    <source>
        <strain evidence="3">1611_PpyrPB1</strain>
        <tissue evidence="3">Whole body</tissue>
    </source>
</reference>
<accession>A0A5N4AVM9</accession>
<evidence type="ECO:0000259" key="2">
    <source>
        <dbReference type="Pfam" id="PF18701"/>
    </source>
</evidence>
<dbReference type="InterPro" id="IPR041588">
    <property type="entry name" value="Integrase_H2C2"/>
</dbReference>
<gene>
    <name evidence="3" type="ORF">PPYR_05731</name>
</gene>
<feature type="domain" description="DUF5641" evidence="2">
    <location>
        <begin position="290"/>
        <end position="336"/>
    </location>
</feature>
<feature type="domain" description="Integrase zinc-binding" evidence="1">
    <location>
        <begin position="196"/>
        <end position="248"/>
    </location>
</feature>
<sequence length="343" mass="39403">TIQITTSGDQWYHISSIENPADLLSRGVYPNILENNNLWWEGPKFLKLNSCDWKFNYKLIDTEIPELRTTALTVQTENCLNIIITKFSKVTRIVRIVAYVVRFIKNSKLPKHSRNYGVLVPDELDNALYSLINVVQKVCFPLEYSCLTKGISLKSSSKILSLNPYLHNNLIRVGGRISNSKQCFDQIHPIILPKNHILTELIIKHEHERLVHAGAQMVLSSLREKYWPILGRQLCKKIIRNCVKCFKAYPKSSNYLMGNWPEMATTSGYHPTLLDKVTERIFVRTTNKEEDHVSPLNWPLGRVVKLYPGQDGVTRVVEIKVRGGVVKRAINRVCVLPIEHYVT</sequence>
<dbReference type="InParanoid" id="A0A5N4AVM9"/>
<name>A0A5N4AVM9_PHOPY</name>
<dbReference type="EMBL" id="VVIM01000003">
    <property type="protein sequence ID" value="KAB0801377.1"/>
    <property type="molecule type" value="Genomic_DNA"/>
</dbReference>
<dbReference type="Pfam" id="PF18701">
    <property type="entry name" value="DUF5641"/>
    <property type="match status" value="1"/>
</dbReference>
<protein>
    <recommendedName>
        <fullName evidence="5">Integrase zinc-binding domain-containing protein</fullName>
    </recommendedName>
</protein>
<dbReference type="Gene3D" id="1.10.340.70">
    <property type="match status" value="1"/>
</dbReference>
<dbReference type="Pfam" id="PF17921">
    <property type="entry name" value="Integrase_H2C2"/>
    <property type="match status" value="1"/>
</dbReference>
<evidence type="ECO:0008006" key="5">
    <source>
        <dbReference type="Google" id="ProtNLM"/>
    </source>
</evidence>
<evidence type="ECO:0000313" key="3">
    <source>
        <dbReference type="EMBL" id="KAB0801377.1"/>
    </source>
</evidence>
<organism evidence="3 4">
    <name type="scientific">Photinus pyralis</name>
    <name type="common">Common eastern firefly</name>
    <name type="synonym">Lampyris pyralis</name>
    <dbReference type="NCBI Taxonomy" id="7054"/>
    <lineage>
        <taxon>Eukaryota</taxon>
        <taxon>Metazoa</taxon>
        <taxon>Ecdysozoa</taxon>
        <taxon>Arthropoda</taxon>
        <taxon>Hexapoda</taxon>
        <taxon>Insecta</taxon>
        <taxon>Pterygota</taxon>
        <taxon>Neoptera</taxon>
        <taxon>Endopterygota</taxon>
        <taxon>Coleoptera</taxon>
        <taxon>Polyphaga</taxon>
        <taxon>Elateriformia</taxon>
        <taxon>Elateroidea</taxon>
        <taxon>Lampyridae</taxon>
        <taxon>Lampyrinae</taxon>
        <taxon>Photinus</taxon>
    </lineage>
</organism>
<evidence type="ECO:0000313" key="4">
    <source>
        <dbReference type="Proteomes" id="UP000327044"/>
    </source>
</evidence>
<dbReference type="PANTHER" id="PTHR47331">
    <property type="entry name" value="PHD-TYPE DOMAIN-CONTAINING PROTEIN"/>
    <property type="match status" value="1"/>
</dbReference>
<keyword evidence="4" id="KW-1185">Reference proteome</keyword>
<dbReference type="AlphaFoldDB" id="A0A5N4AVM9"/>
<dbReference type="Proteomes" id="UP000327044">
    <property type="component" value="Unassembled WGS sequence"/>
</dbReference>
<proteinExistence type="predicted"/>
<feature type="non-terminal residue" evidence="3">
    <location>
        <position position="1"/>
    </location>
</feature>
<comment type="caution">
    <text evidence="3">The sequence shown here is derived from an EMBL/GenBank/DDBJ whole genome shotgun (WGS) entry which is preliminary data.</text>
</comment>
<evidence type="ECO:0000259" key="1">
    <source>
        <dbReference type="Pfam" id="PF17921"/>
    </source>
</evidence>
<dbReference type="InterPro" id="IPR040676">
    <property type="entry name" value="DUF5641"/>
</dbReference>